<name>A0A1G5J051_9BACT</name>
<proteinExistence type="predicted"/>
<dbReference type="Proteomes" id="UP000198870">
    <property type="component" value="Unassembled WGS sequence"/>
</dbReference>
<evidence type="ECO:0008006" key="5">
    <source>
        <dbReference type="Google" id="ProtNLM"/>
    </source>
</evidence>
<evidence type="ECO:0000259" key="1">
    <source>
        <dbReference type="Pfam" id="PF01927"/>
    </source>
</evidence>
<gene>
    <name evidence="3" type="ORF">SAMN05216233_12363</name>
</gene>
<dbReference type="Pfam" id="PF01927">
    <property type="entry name" value="Mut7-C"/>
    <property type="match status" value="1"/>
</dbReference>
<feature type="domain" description="Ubiquitin Mut7-C" evidence="2">
    <location>
        <begin position="6"/>
        <end position="83"/>
    </location>
</feature>
<dbReference type="RefSeq" id="WP_092214617.1">
    <property type="nucleotide sequence ID" value="NZ_FMUX01000023.1"/>
</dbReference>
<evidence type="ECO:0000313" key="4">
    <source>
        <dbReference type="Proteomes" id="UP000198870"/>
    </source>
</evidence>
<keyword evidence="4" id="KW-1185">Reference proteome</keyword>
<feature type="domain" description="Mut7-C RNAse" evidence="1">
    <location>
        <begin position="100"/>
        <end position="242"/>
    </location>
</feature>
<protein>
    <recommendedName>
        <fullName evidence="5">Twitching motility protein PilT</fullName>
    </recommendedName>
</protein>
<dbReference type="Pfam" id="PF14451">
    <property type="entry name" value="Ub-Mut7C"/>
    <property type="match status" value="1"/>
</dbReference>
<accession>A0A1G5J051</accession>
<dbReference type="AlphaFoldDB" id="A0A1G5J051"/>
<dbReference type="STRING" id="419481.SAMN05216233_12363"/>
<dbReference type="PANTHER" id="PTHR39081">
    <property type="entry name" value="MUT7-C DOMAIN-CONTAINING PROTEIN"/>
    <property type="match status" value="1"/>
</dbReference>
<reference evidence="3 4" key="1">
    <citation type="submission" date="2016-10" db="EMBL/GenBank/DDBJ databases">
        <authorList>
            <person name="de Groot N.N."/>
        </authorList>
    </citation>
    <scope>NUCLEOTIDE SEQUENCE [LARGE SCALE GENOMIC DNA]</scope>
    <source>
        <strain evidence="3 4">AA1</strain>
    </source>
</reference>
<dbReference type="OrthoDB" id="9797655at2"/>
<evidence type="ECO:0000313" key="3">
    <source>
        <dbReference type="EMBL" id="SCY81733.1"/>
    </source>
</evidence>
<dbReference type="InterPro" id="IPR002782">
    <property type="entry name" value="Mut7-C_RNAse_dom"/>
</dbReference>
<dbReference type="InterPro" id="IPR027798">
    <property type="entry name" value="Ub_Mut7C"/>
</dbReference>
<sequence length="259" mass="29493">MMPPFEIHLVVHGEIGWFFARKNRKADLCLVRDRRASIKDILESLGLPHTEVGRLLADGMEVGFNHVPVHDCRVDVHPVNSPFDVTRPTVLRPEAWDKIRFLVDDNVGRLAGLLRAVGVDALHTRGTTDFDLAARCEAEHLILLTRDLGLLKRKQILFGRYIRESDPYRQLKEVLSVFGINGPYAFFSRCFLCNCPLKPIEKETVSHRLKPETCRYVSAFSSCPSCQRLYWHGPHVRRMLRKMADAGIDVSGANTHLLD</sequence>
<dbReference type="EMBL" id="FMUX01000023">
    <property type="protein sequence ID" value="SCY81733.1"/>
    <property type="molecule type" value="Genomic_DNA"/>
</dbReference>
<evidence type="ECO:0000259" key="2">
    <source>
        <dbReference type="Pfam" id="PF14451"/>
    </source>
</evidence>
<dbReference type="PANTHER" id="PTHR39081:SF1">
    <property type="entry name" value="MUT7-C RNASE DOMAIN-CONTAINING PROTEIN"/>
    <property type="match status" value="1"/>
</dbReference>
<organism evidence="3 4">
    <name type="scientific">Desulfoluna spongiiphila</name>
    <dbReference type="NCBI Taxonomy" id="419481"/>
    <lineage>
        <taxon>Bacteria</taxon>
        <taxon>Pseudomonadati</taxon>
        <taxon>Thermodesulfobacteriota</taxon>
        <taxon>Desulfobacteria</taxon>
        <taxon>Desulfobacterales</taxon>
        <taxon>Desulfolunaceae</taxon>
        <taxon>Desulfoluna</taxon>
    </lineage>
</organism>